<reference evidence="6 7" key="1">
    <citation type="submission" date="2017-06" db="EMBL/GenBank/DDBJ databases">
        <authorList>
            <person name="Kim H.J."/>
            <person name="Triplett B.A."/>
        </authorList>
    </citation>
    <scope>NUCLEOTIDE SEQUENCE [LARGE SCALE GENOMIC DNA]</scope>
    <source>
        <strain evidence="6">FRACA_ARgP5</strain>
    </source>
</reference>
<evidence type="ECO:0000313" key="6">
    <source>
        <dbReference type="EMBL" id="SNQ50082.1"/>
    </source>
</evidence>
<feature type="compositionally biased region" description="Low complexity" evidence="4">
    <location>
        <begin position="152"/>
        <end position="165"/>
    </location>
</feature>
<feature type="region of interest" description="Disordered" evidence="4">
    <location>
        <begin position="152"/>
        <end position="178"/>
    </location>
</feature>
<dbReference type="PANTHER" id="PTHR33164">
    <property type="entry name" value="TRANSCRIPTIONAL REGULATOR, MARR FAMILY"/>
    <property type="match status" value="1"/>
</dbReference>
<keyword evidence="1" id="KW-0805">Transcription regulation</keyword>
<keyword evidence="2" id="KW-0238">DNA-binding</keyword>
<dbReference type="PROSITE" id="PS50995">
    <property type="entry name" value="HTH_MARR_2"/>
    <property type="match status" value="1"/>
</dbReference>
<dbReference type="SMART" id="SM00347">
    <property type="entry name" value="HTH_MARR"/>
    <property type="match status" value="1"/>
</dbReference>
<dbReference type="InterPro" id="IPR000835">
    <property type="entry name" value="HTH_MarR-typ"/>
</dbReference>
<feature type="domain" description="HTH marR-type" evidence="5">
    <location>
        <begin position="12"/>
        <end position="148"/>
    </location>
</feature>
<dbReference type="Gene3D" id="1.10.10.10">
    <property type="entry name" value="Winged helix-like DNA-binding domain superfamily/Winged helix DNA-binding domain"/>
    <property type="match status" value="1"/>
</dbReference>
<evidence type="ECO:0000313" key="7">
    <source>
        <dbReference type="Proteomes" id="UP000234331"/>
    </source>
</evidence>
<dbReference type="InterPro" id="IPR036390">
    <property type="entry name" value="WH_DNA-bd_sf"/>
</dbReference>
<evidence type="ECO:0000256" key="4">
    <source>
        <dbReference type="SAM" id="MobiDB-lite"/>
    </source>
</evidence>
<gene>
    <name evidence="6" type="ORF">FRACA_400015</name>
</gene>
<dbReference type="InterPro" id="IPR036388">
    <property type="entry name" value="WH-like_DNA-bd_sf"/>
</dbReference>
<evidence type="ECO:0000259" key="5">
    <source>
        <dbReference type="PROSITE" id="PS50995"/>
    </source>
</evidence>
<proteinExistence type="predicted"/>
<sequence length="178" mass="19086">MSPETRIAGGPDDSPGFLLWRLTLRWQRALTDVLAPLELTHVQFVLLACTWWLGEQGERPHQVAIAAQAGTDVRMTSEVLRRLEARGLVQRVMDVRDTRARVISVTSDGAALARRAITVVDQADADFFAGVSPSFVSQMRRLAAYTRAAGPATAGAGQHAPHPAASQVAPLGAASHEA</sequence>
<evidence type="ECO:0000256" key="2">
    <source>
        <dbReference type="ARBA" id="ARBA00023125"/>
    </source>
</evidence>
<dbReference type="PANTHER" id="PTHR33164:SF64">
    <property type="entry name" value="TRANSCRIPTIONAL REGULATOR SLYA"/>
    <property type="match status" value="1"/>
</dbReference>
<dbReference type="EMBL" id="FZMO01000335">
    <property type="protein sequence ID" value="SNQ50082.1"/>
    <property type="molecule type" value="Genomic_DNA"/>
</dbReference>
<dbReference type="SUPFAM" id="SSF46785">
    <property type="entry name" value="Winged helix' DNA-binding domain"/>
    <property type="match status" value="1"/>
</dbReference>
<dbReference type="Proteomes" id="UP000234331">
    <property type="component" value="Unassembled WGS sequence"/>
</dbReference>
<dbReference type="InterPro" id="IPR039422">
    <property type="entry name" value="MarR/SlyA-like"/>
</dbReference>
<protein>
    <submittedName>
        <fullName evidence="6">Transcriptional regulator</fullName>
    </submittedName>
</protein>
<dbReference type="AlphaFoldDB" id="A0A2I2KWQ5"/>
<dbReference type="GO" id="GO:0006950">
    <property type="term" value="P:response to stress"/>
    <property type="evidence" value="ECO:0007669"/>
    <property type="project" value="TreeGrafter"/>
</dbReference>
<accession>A0A2I2KWQ5</accession>
<evidence type="ECO:0000256" key="1">
    <source>
        <dbReference type="ARBA" id="ARBA00023015"/>
    </source>
</evidence>
<dbReference type="GO" id="GO:0003677">
    <property type="term" value="F:DNA binding"/>
    <property type="evidence" value="ECO:0007669"/>
    <property type="project" value="UniProtKB-KW"/>
</dbReference>
<keyword evidence="7" id="KW-1185">Reference proteome</keyword>
<keyword evidence="3" id="KW-0804">Transcription</keyword>
<name>A0A2I2KWQ5_9ACTN</name>
<dbReference type="RefSeq" id="WP_101833432.1">
    <property type="nucleotide sequence ID" value="NZ_FZMO01000335.1"/>
</dbReference>
<dbReference type="GO" id="GO:0003700">
    <property type="term" value="F:DNA-binding transcription factor activity"/>
    <property type="evidence" value="ECO:0007669"/>
    <property type="project" value="InterPro"/>
</dbReference>
<evidence type="ECO:0000256" key="3">
    <source>
        <dbReference type="ARBA" id="ARBA00023163"/>
    </source>
</evidence>
<dbReference type="Pfam" id="PF01047">
    <property type="entry name" value="MarR"/>
    <property type="match status" value="1"/>
</dbReference>
<dbReference type="OrthoDB" id="9806864at2"/>
<organism evidence="6 7">
    <name type="scientific">Frankia canadensis</name>
    <dbReference type="NCBI Taxonomy" id="1836972"/>
    <lineage>
        <taxon>Bacteria</taxon>
        <taxon>Bacillati</taxon>
        <taxon>Actinomycetota</taxon>
        <taxon>Actinomycetes</taxon>
        <taxon>Frankiales</taxon>
        <taxon>Frankiaceae</taxon>
        <taxon>Frankia</taxon>
    </lineage>
</organism>